<dbReference type="AlphaFoldDB" id="A0AAD4D340"/>
<gene>
    <name evidence="2" type="ORF">BGZ95_005958</name>
</gene>
<feature type="region of interest" description="Disordered" evidence="1">
    <location>
        <begin position="120"/>
        <end position="159"/>
    </location>
</feature>
<protein>
    <submittedName>
        <fullName evidence="2">Uncharacterized protein</fullName>
    </submittedName>
</protein>
<reference evidence="2" key="1">
    <citation type="journal article" date="2020" name="Fungal Divers.">
        <title>Resolving the Mortierellaceae phylogeny through synthesis of multi-gene phylogenetics and phylogenomics.</title>
        <authorList>
            <person name="Vandepol N."/>
            <person name="Liber J."/>
            <person name="Desiro A."/>
            <person name="Na H."/>
            <person name="Kennedy M."/>
            <person name="Barry K."/>
            <person name="Grigoriev I.V."/>
            <person name="Miller A.N."/>
            <person name="O'Donnell K."/>
            <person name="Stajich J.E."/>
            <person name="Bonito G."/>
        </authorList>
    </citation>
    <scope>NUCLEOTIDE SEQUENCE</scope>
    <source>
        <strain evidence="2">NRRL 28262</strain>
    </source>
</reference>
<sequence length="381" mass="43353">MKPAKKKVQRYQGPNGSTVRRLRMTEEQYKDAIRTSANKVLLDLLDRPDHEIHELTVRPQHKIKLLTWKCYCDRKYGGDYTVNADRILPYFEEVVFTRTSKKYITPDTGYDVIIGLRPKGWKPQTQSKNGPPNRPHMLRNGHRSHHLRRQVKRTGPLNVPRQPWQDLRSLINNTINELNALGSMVEKDETGMDLDSEELEFGRKVPAIEQYHSPEPCIIETEAEKQRVFAGRIPDKYGRIDITVPLTLGTTTTARLINNESVPDFSDADKWKEVKVLVPTDVPIVPDLGSGPDAETEHQIAQEKLDLAAHDGIRPRQDTKEDIFFEAKSNIPAAQSGIEQSAQTGKIAFLKLLVRIRRVIIQDAVLCLHWYLAPAGPSPIV</sequence>
<accession>A0AAD4D340</accession>
<evidence type="ECO:0000256" key="1">
    <source>
        <dbReference type="SAM" id="MobiDB-lite"/>
    </source>
</evidence>
<feature type="compositionally biased region" description="Basic residues" evidence="1">
    <location>
        <begin position="136"/>
        <end position="152"/>
    </location>
</feature>
<name>A0AAD4D340_9FUNG</name>
<organism evidence="2 3">
    <name type="scientific">Linnemannia exigua</name>
    <dbReference type="NCBI Taxonomy" id="604196"/>
    <lineage>
        <taxon>Eukaryota</taxon>
        <taxon>Fungi</taxon>
        <taxon>Fungi incertae sedis</taxon>
        <taxon>Mucoromycota</taxon>
        <taxon>Mortierellomycotina</taxon>
        <taxon>Mortierellomycetes</taxon>
        <taxon>Mortierellales</taxon>
        <taxon>Mortierellaceae</taxon>
        <taxon>Linnemannia</taxon>
    </lineage>
</organism>
<dbReference type="EMBL" id="JAAAIL010002762">
    <property type="protein sequence ID" value="KAG0254713.1"/>
    <property type="molecule type" value="Genomic_DNA"/>
</dbReference>
<proteinExistence type="predicted"/>
<evidence type="ECO:0000313" key="3">
    <source>
        <dbReference type="Proteomes" id="UP001194580"/>
    </source>
</evidence>
<comment type="caution">
    <text evidence="2">The sequence shown here is derived from an EMBL/GenBank/DDBJ whole genome shotgun (WGS) entry which is preliminary data.</text>
</comment>
<keyword evidence="3" id="KW-1185">Reference proteome</keyword>
<dbReference type="Proteomes" id="UP001194580">
    <property type="component" value="Unassembled WGS sequence"/>
</dbReference>
<evidence type="ECO:0000313" key="2">
    <source>
        <dbReference type="EMBL" id="KAG0254713.1"/>
    </source>
</evidence>